<dbReference type="Gene3D" id="3.60.15.10">
    <property type="entry name" value="Ribonuclease Z/Hydroxyacylglutathione hydrolase-like"/>
    <property type="match status" value="1"/>
</dbReference>
<keyword evidence="3" id="KW-1185">Reference proteome</keyword>
<accession>A0A6B0SFP4</accession>
<dbReference type="InterPro" id="IPR001279">
    <property type="entry name" value="Metallo-B-lactamas"/>
</dbReference>
<dbReference type="SMART" id="SM00849">
    <property type="entry name" value="Lactamase_B"/>
    <property type="match status" value="1"/>
</dbReference>
<evidence type="ECO:0000313" key="2">
    <source>
        <dbReference type="EMBL" id="MXR19797.1"/>
    </source>
</evidence>
<evidence type="ECO:0000313" key="3">
    <source>
        <dbReference type="Proteomes" id="UP000471521"/>
    </source>
</evidence>
<protein>
    <submittedName>
        <fullName evidence="2">MBL fold metallo-hydrolase</fullName>
    </submittedName>
</protein>
<dbReference type="Pfam" id="PF00753">
    <property type="entry name" value="Lactamase_B"/>
    <property type="match status" value="1"/>
</dbReference>
<dbReference type="AlphaFoldDB" id="A0A6B0SFP4"/>
<dbReference type="RefSeq" id="WP_159525371.1">
    <property type="nucleotide sequence ID" value="NZ_WUUU01000016.1"/>
</dbReference>
<dbReference type="OrthoDB" id="197151at2157"/>
<dbReference type="PANTHER" id="PTHR42951">
    <property type="entry name" value="METALLO-BETA-LACTAMASE DOMAIN-CONTAINING"/>
    <property type="match status" value="1"/>
</dbReference>
<dbReference type="SUPFAM" id="SSF56281">
    <property type="entry name" value="Metallo-hydrolase/oxidoreductase"/>
    <property type="match status" value="1"/>
</dbReference>
<proteinExistence type="predicted"/>
<dbReference type="PANTHER" id="PTHR42951:SF15">
    <property type="entry name" value="METALLO-BETA-LACTAMASE SUPERFAMILY PROTEIN"/>
    <property type="match status" value="1"/>
</dbReference>
<dbReference type="InterPro" id="IPR050855">
    <property type="entry name" value="NDM-1-like"/>
</dbReference>
<evidence type="ECO:0000259" key="1">
    <source>
        <dbReference type="SMART" id="SM00849"/>
    </source>
</evidence>
<sequence length="223" mass="23880">MPVPDAVHVFPQTLELDDHPDSTINPGAVETDRGLLLIDAGFPGEIEQVEANLDDAGFDFADVWGVVLTHQDPDHAGGLADIVERADPVVFAHPTCAPYVDGREFPVKLDDERYPAAPVHVEVTDGTRFDTHAGPMEVVFTPGHAPGHISVHFPEAGFLASGDALHAPDGELDGPRFPMDEDEAVESVRKLAARDFDGTLTQHGGVVDEGADKLDAVLADREE</sequence>
<organism evidence="2 3">
    <name type="scientific">Halobacterium bonnevillei</name>
    <dbReference type="NCBI Taxonomy" id="2692200"/>
    <lineage>
        <taxon>Archaea</taxon>
        <taxon>Methanobacteriati</taxon>
        <taxon>Methanobacteriota</taxon>
        <taxon>Stenosarchaea group</taxon>
        <taxon>Halobacteria</taxon>
        <taxon>Halobacteriales</taxon>
        <taxon>Halobacteriaceae</taxon>
        <taxon>Halobacterium</taxon>
    </lineage>
</organism>
<comment type="caution">
    <text evidence="2">The sequence shown here is derived from an EMBL/GenBank/DDBJ whole genome shotgun (WGS) entry which is preliminary data.</text>
</comment>
<reference evidence="2 3" key="1">
    <citation type="submission" date="2019-12" db="EMBL/GenBank/DDBJ databases">
        <title>Isolation and characterization of three novel carbon monoxide-oxidizing members of Halobacteria from salione crusts and soils.</title>
        <authorList>
            <person name="Myers M.R."/>
            <person name="King G.M."/>
        </authorList>
    </citation>
    <scope>NUCLEOTIDE SEQUENCE [LARGE SCALE GENOMIC DNA]</scope>
    <source>
        <strain evidence="2 3">PCN9</strain>
    </source>
</reference>
<keyword evidence="2" id="KW-0378">Hydrolase</keyword>
<dbReference type="CDD" id="cd07721">
    <property type="entry name" value="yflN-like_MBL-fold"/>
    <property type="match status" value="1"/>
</dbReference>
<dbReference type="Proteomes" id="UP000471521">
    <property type="component" value="Unassembled WGS sequence"/>
</dbReference>
<dbReference type="GO" id="GO:0016787">
    <property type="term" value="F:hydrolase activity"/>
    <property type="evidence" value="ECO:0007669"/>
    <property type="project" value="UniProtKB-KW"/>
</dbReference>
<name>A0A6B0SFP4_9EURY</name>
<dbReference type="EMBL" id="WUUU01000016">
    <property type="protein sequence ID" value="MXR19797.1"/>
    <property type="molecule type" value="Genomic_DNA"/>
</dbReference>
<feature type="domain" description="Metallo-beta-lactamase" evidence="1">
    <location>
        <begin position="23"/>
        <end position="203"/>
    </location>
</feature>
<gene>
    <name evidence="2" type="ORF">GRX66_03970</name>
</gene>
<dbReference type="InterPro" id="IPR036866">
    <property type="entry name" value="RibonucZ/Hydroxyglut_hydro"/>
</dbReference>